<organism evidence="3 4">
    <name type="scientific">Mycolicibacterium porcinum</name>
    <dbReference type="NCBI Taxonomy" id="39693"/>
    <lineage>
        <taxon>Bacteria</taxon>
        <taxon>Bacillati</taxon>
        <taxon>Actinomycetota</taxon>
        <taxon>Actinomycetes</taxon>
        <taxon>Mycobacteriales</taxon>
        <taxon>Mycobacteriaceae</taxon>
        <taxon>Mycolicibacterium</taxon>
    </lineage>
</organism>
<evidence type="ECO:0000256" key="1">
    <source>
        <dbReference type="SAM" id="MobiDB-lite"/>
    </source>
</evidence>
<keyword evidence="2" id="KW-0812">Transmembrane</keyword>
<sequence>MSRPAPQVPFERRRPIPPLNSVDDVKRAVEYPHTIRVFVTIMVVGAVYLLGVAAYAMATRDHQNMVVFTVLVVIWFAFLFGSTKLAIPSLTRRFHARVMRGGILCDGYPAGFPDAGTAILIDARLPDAQAAYVHDVIVSWLARLASDPAARAQAPDLFSGGPIRSADELAGPDARGGFLVARDKAPHQGWRLILPETSPRDAQRPYSNGLVVQVKTPSPESAGQ</sequence>
<feature type="transmembrane region" description="Helical" evidence="2">
    <location>
        <begin position="37"/>
        <end position="58"/>
    </location>
</feature>
<dbReference type="EMBL" id="JACKVC010000034">
    <property type="protein sequence ID" value="MCV7392936.1"/>
    <property type="molecule type" value="Genomic_DNA"/>
</dbReference>
<reference evidence="3" key="2">
    <citation type="journal article" date="2022" name="BMC Genomics">
        <title>Comparative genome analysis of mycobacteria focusing on tRNA and non-coding RNA.</title>
        <authorList>
            <person name="Behra P.R.K."/>
            <person name="Pettersson B.M.F."/>
            <person name="Ramesh M."/>
            <person name="Das S."/>
            <person name="Dasgupta S."/>
            <person name="Kirsebom L.A."/>
        </authorList>
    </citation>
    <scope>NUCLEOTIDE SEQUENCE</scope>
    <source>
        <strain evidence="3">DSM 44242</strain>
    </source>
</reference>
<evidence type="ECO:0000313" key="4">
    <source>
        <dbReference type="Proteomes" id="UP001141659"/>
    </source>
</evidence>
<comment type="caution">
    <text evidence="3">The sequence shown here is derived from an EMBL/GenBank/DDBJ whole genome shotgun (WGS) entry which is preliminary data.</text>
</comment>
<protein>
    <submittedName>
        <fullName evidence="3">Uncharacterized protein</fullName>
    </submittedName>
</protein>
<dbReference type="AlphaFoldDB" id="A0AAW5TF21"/>
<accession>A0AAW5TF21</accession>
<feature type="region of interest" description="Disordered" evidence="1">
    <location>
        <begin position="195"/>
        <end position="224"/>
    </location>
</feature>
<proteinExistence type="predicted"/>
<evidence type="ECO:0000313" key="3">
    <source>
        <dbReference type="EMBL" id="MCV7392936.1"/>
    </source>
</evidence>
<feature type="compositionally biased region" description="Polar residues" evidence="1">
    <location>
        <begin position="215"/>
        <end position="224"/>
    </location>
</feature>
<name>A0AAW5TF21_9MYCO</name>
<dbReference type="RefSeq" id="WP_131821166.1">
    <property type="nucleotide sequence ID" value="NZ_JACKVC010000034.1"/>
</dbReference>
<feature type="transmembrane region" description="Helical" evidence="2">
    <location>
        <begin position="64"/>
        <end position="87"/>
    </location>
</feature>
<reference evidence="3" key="1">
    <citation type="submission" date="2020-07" db="EMBL/GenBank/DDBJ databases">
        <authorList>
            <person name="Pettersson B.M.F."/>
            <person name="Behra P.R.K."/>
            <person name="Ramesh M."/>
            <person name="Das S."/>
            <person name="Dasgupta S."/>
            <person name="Kirsebom L.A."/>
        </authorList>
    </citation>
    <scope>NUCLEOTIDE SEQUENCE</scope>
    <source>
        <strain evidence="3">DSM 44242</strain>
    </source>
</reference>
<gene>
    <name evidence="3" type="ORF">H5P34_33295</name>
</gene>
<keyword evidence="2" id="KW-0472">Membrane</keyword>
<keyword evidence="2" id="KW-1133">Transmembrane helix</keyword>
<evidence type="ECO:0000256" key="2">
    <source>
        <dbReference type="SAM" id="Phobius"/>
    </source>
</evidence>
<dbReference type="Proteomes" id="UP001141659">
    <property type="component" value="Unassembled WGS sequence"/>
</dbReference>